<feature type="transmembrane region" description="Helical" evidence="7">
    <location>
        <begin position="12"/>
        <end position="33"/>
    </location>
</feature>
<dbReference type="InterPro" id="IPR003594">
    <property type="entry name" value="HATPase_dom"/>
</dbReference>
<dbReference type="AlphaFoldDB" id="A0A4U8TCS6"/>
<dbReference type="Proteomes" id="UP000029733">
    <property type="component" value="Unassembled WGS sequence"/>
</dbReference>
<dbReference type="GO" id="GO:0000155">
    <property type="term" value="F:phosphorelay sensor kinase activity"/>
    <property type="evidence" value="ECO:0007669"/>
    <property type="project" value="InterPro"/>
</dbReference>
<feature type="transmembrane region" description="Helical" evidence="7">
    <location>
        <begin position="148"/>
        <end position="171"/>
    </location>
</feature>
<keyword evidence="10" id="KW-1185">Reference proteome</keyword>
<keyword evidence="7" id="KW-1133">Transmembrane helix</keyword>
<feature type="domain" description="Histidine kinase" evidence="8">
    <location>
        <begin position="187"/>
        <end position="391"/>
    </location>
</feature>
<sequence>MRDNTKRAIIQILCLYLGTTGIFLAVLFFSLYAKEERYLISQQFHSLREKSVEIYEILYGDETDSKLIHKQLEEYITMPVAIYDKKGQIFFDTLHTPLTPKEYKEGFAKRGNKVILEINPYKYRKMRHKIFIQDDSLDGKIVLVRLKMIAYFILSLALATIVAYFLVRLFLKPLQEKINSLNAFIKDSTHEINTPLSIILMSIETLSVKNLSSVQIQKIERIKLASKSLSHLYKDLVAYNFPHSISNKDENLALDVLLKERLEYFAPFFEQKSIQIHSDIQPSSIVASVEKMSCVVDNLLNNAIKYNKKGGKIEVILAEGRLVVGDSGCGMSKEEIDRIFERYVRCNEFQGGFGIGLTLIKRICDEYHIKIIVQSTPGQGSIFTLLWDTHKKS</sequence>
<dbReference type="PRINTS" id="PR00344">
    <property type="entry name" value="BCTRLSENSOR"/>
</dbReference>
<keyword evidence="6" id="KW-0902">Two-component regulatory system</keyword>
<dbReference type="InterPro" id="IPR005467">
    <property type="entry name" value="His_kinase_dom"/>
</dbReference>
<dbReference type="STRING" id="1677920.LS71_04650"/>
<dbReference type="SMART" id="SM00387">
    <property type="entry name" value="HATPase_c"/>
    <property type="match status" value="1"/>
</dbReference>
<dbReference type="GO" id="GO:0016036">
    <property type="term" value="P:cellular response to phosphate starvation"/>
    <property type="evidence" value="ECO:0007669"/>
    <property type="project" value="TreeGrafter"/>
</dbReference>
<dbReference type="Gene3D" id="1.10.287.130">
    <property type="match status" value="1"/>
</dbReference>
<evidence type="ECO:0000313" key="10">
    <source>
        <dbReference type="Proteomes" id="UP000029733"/>
    </source>
</evidence>
<evidence type="ECO:0000256" key="6">
    <source>
        <dbReference type="ARBA" id="ARBA00023012"/>
    </source>
</evidence>
<evidence type="ECO:0000256" key="2">
    <source>
        <dbReference type="ARBA" id="ARBA00012438"/>
    </source>
</evidence>
<evidence type="ECO:0000313" key="9">
    <source>
        <dbReference type="EMBL" id="TLD97765.1"/>
    </source>
</evidence>
<dbReference type="GO" id="GO:0004721">
    <property type="term" value="F:phosphoprotein phosphatase activity"/>
    <property type="evidence" value="ECO:0007669"/>
    <property type="project" value="TreeGrafter"/>
</dbReference>
<keyword evidence="4" id="KW-0808">Transferase</keyword>
<dbReference type="InterPro" id="IPR004358">
    <property type="entry name" value="Sig_transdc_His_kin-like_C"/>
</dbReference>
<dbReference type="CDD" id="cd00082">
    <property type="entry name" value="HisKA"/>
    <property type="match status" value="1"/>
</dbReference>
<evidence type="ECO:0000259" key="8">
    <source>
        <dbReference type="PROSITE" id="PS50109"/>
    </source>
</evidence>
<dbReference type="SMART" id="SM00388">
    <property type="entry name" value="HisKA"/>
    <property type="match status" value="1"/>
</dbReference>
<keyword evidence="5 9" id="KW-0418">Kinase</keyword>
<organism evidence="9 10">
    <name type="scientific">Helicobacter jaachi</name>
    <dbReference type="NCBI Taxonomy" id="1677920"/>
    <lineage>
        <taxon>Bacteria</taxon>
        <taxon>Pseudomonadati</taxon>
        <taxon>Campylobacterota</taxon>
        <taxon>Epsilonproteobacteria</taxon>
        <taxon>Campylobacterales</taxon>
        <taxon>Helicobacteraceae</taxon>
        <taxon>Helicobacter</taxon>
    </lineage>
</organism>
<dbReference type="PANTHER" id="PTHR45453">
    <property type="entry name" value="PHOSPHATE REGULON SENSOR PROTEIN PHOR"/>
    <property type="match status" value="1"/>
</dbReference>
<gene>
    <name evidence="9" type="ORF">LS71_003260</name>
</gene>
<dbReference type="SUPFAM" id="SSF47384">
    <property type="entry name" value="Homodimeric domain of signal transducing histidine kinase"/>
    <property type="match status" value="1"/>
</dbReference>
<keyword evidence="3" id="KW-0597">Phosphoprotein</keyword>
<dbReference type="CDD" id="cd00075">
    <property type="entry name" value="HATPase"/>
    <property type="match status" value="1"/>
</dbReference>
<dbReference type="Pfam" id="PF02518">
    <property type="entry name" value="HATPase_c"/>
    <property type="match status" value="1"/>
</dbReference>
<evidence type="ECO:0000256" key="3">
    <source>
        <dbReference type="ARBA" id="ARBA00022553"/>
    </source>
</evidence>
<keyword evidence="7" id="KW-0472">Membrane</keyword>
<evidence type="ECO:0000256" key="7">
    <source>
        <dbReference type="SAM" id="Phobius"/>
    </source>
</evidence>
<dbReference type="InterPro" id="IPR036890">
    <property type="entry name" value="HATPase_C_sf"/>
</dbReference>
<reference evidence="9 10" key="1">
    <citation type="journal article" date="2014" name="Genome Announc.">
        <title>Draft genome sequences of eight enterohepatic helicobacter species isolated from both laboratory and wild rodents.</title>
        <authorList>
            <person name="Sheh A."/>
            <person name="Shen Z."/>
            <person name="Fox J.G."/>
        </authorList>
    </citation>
    <scope>NUCLEOTIDE SEQUENCE [LARGE SCALE GENOMIC DNA]</scope>
    <source>
        <strain evidence="9 10">MIT 09-6949</strain>
    </source>
</reference>
<name>A0A4U8TCS6_9HELI</name>
<dbReference type="SUPFAM" id="SSF55874">
    <property type="entry name" value="ATPase domain of HSP90 chaperone/DNA topoisomerase II/histidine kinase"/>
    <property type="match status" value="1"/>
</dbReference>
<comment type="caution">
    <text evidence="9">The sequence shown here is derived from an EMBL/GenBank/DDBJ whole genome shotgun (WGS) entry which is preliminary data.</text>
</comment>
<keyword evidence="7" id="KW-0812">Transmembrane</keyword>
<dbReference type="Gene3D" id="3.30.565.10">
    <property type="entry name" value="Histidine kinase-like ATPase, C-terminal domain"/>
    <property type="match status" value="1"/>
</dbReference>
<dbReference type="OrthoDB" id="9761634at2"/>
<dbReference type="Pfam" id="PF00512">
    <property type="entry name" value="HisKA"/>
    <property type="match status" value="1"/>
</dbReference>
<evidence type="ECO:0000256" key="4">
    <source>
        <dbReference type="ARBA" id="ARBA00022679"/>
    </source>
</evidence>
<evidence type="ECO:0000256" key="5">
    <source>
        <dbReference type="ARBA" id="ARBA00022777"/>
    </source>
</evidence>
<dbReference type="InterPro" id="IPR036097">
    <property type="entry name" value="HisK_dim/P_sf"/>
</dbReference>
<dbReference type="RefSeq" id="WP_034354333.1">
    <property type="nucleotide sequence ID" value="NZ_JRPR02000001.1"/>
</dbReference>
<dbReference type="InterPro" id="IPR003661">
    <property type="entry name" value="HisK_dim/P_dom"/>
</dbReference>
<dbReference type="InterPro" id="IPR050351">
    <property type="entry name" value="BphY/WalK/GraS-like"/>
</dbReference>
<evidence type="ECO:0000256" key="1">
    <source>
        <dbReference type="ARBA" id="ARBA00000085"/>
    </source>
</evidence>
<dbReference type="EMBL" id="JRPR02000001">
    <property type="protein sequence ID" value="TLD97765.1"/>
    <property type="molecule type" value="Genomic_DNA"/>
</dbReference>
<accession>A0A4U8TCS6</accession>
<dbReference type="PANTHER" id="PTHR45453:SF1">
    <property type="entry name" value="PHOSPHATE REGULON SENSOR PROTEIN PHOR"/>
    <property type="match status" value="1"/>
</dbReference>
<dbReference type="GO" id="GO:0005886">
    <property type="term" value="C:plasma membrane"/>
    <property type="evidence" value="ECO:0007669"/>
    <property type="project" value="TreeGrafter"/>
</dbReference>
<protein>
    <recommendedName>
        <fullName evidence="2">histidine kinase</fullName>
        <ecNumber evidence="2">2.7.13.3</ecNumber>
    </recommendedName>
</protein>
<proteinExistence type="predicted"/>
<comment type="catalytic activity">
    <reaction evidence="1">
        <text>ATP + protein L-histidine = ADP + protein N-phospho-L-histidine.</text>
        <dbReference type="EC" id="2.7.13.3"/>
    </reaction>
</comment>
<dbReference type="EC" id="2.7.13.3" evidence="2"/>
<dbReference type="PROSITE" id="PS50109">
    <property type="entry name" value="HIS_KIN"/>
    <property type="match status" value="1"/>
</dbReference>